<dbReference type="GO" id="GO:0005634">
    <property type="term" value="C:nucleus"/>
    <property type="evidence" value="ECO:0007669"/>
    <property type="project" value="TreeGrafter"/>
</dbReference>
<dbReference type="PANTHER" id="PTHR10343:SF81">
    <property type="entry name" value="CRUCIFORM DNA-RECOGNIZING PROTEIN 1-RELATED"/>
    <property type="match status" value="1"/>
</dbReference>
<evidence type="ECO:0000256" key="1">
    <source>
        <dbReference type="ARBA" id="ARBA00038216"/>
    </source>
</evidence>
<dbReference type="InterPro" id="IPR050827">
    <property type="entry name" value="CRP1_MDG1_kinase"/>
</dbReference>
<organism evidence="4 5">
    <name type="scientific">Cladophialophora chaetospira</name>
    <dbReference type="NCBI Taxonomy" id="386627"/>
    <lineage>
        <taxon>Eukaryota</taxon>
        <taxon>Fungi</taxon>
        <taxon>Dikarya</taxon>
        <taxon>Ascomycota</taxon>
        <taxon>Pezizomycotina</taxon>
        <taxon>Eurotiomycetes</taxon>
        <taxon>Chaetothyriomycetidae</taxon>
        <taxon>Chaetothyriales</taxon>
        <taxon>Herpotrichiellaceae</taxon>
        <taxon>Cladophialophora</taxon>
    </lineage>
</organism>
<evidence type="ECO:0000256" key="2">
    <source>
        <dbReference type="SAM" id="MobiDB-lite"/>
    </source>
</evidence>
<dbReference type="Gene3D" id="2.60.40.10">
    <property type="entry name" value="Immunoglobulins"/>
    <property type="match status" value="1"/>
</dbReference>
<comment type="similarity">
    <text evidence="1">Belongs to the CRP1/MDG1 family.</text>
</comment>
<reference evidence="4" key="1">
    <citation type="submission" date="2022-10" db="EMBL/GenBank/DDBJ databases">
        <title>Culturing micro-colonial fungi from biological soil crusts in the Mojave desert and describing Neophaeococcomyces mojavensis, and introducing the new genera and species Taxawa tesnikishii.</title>
        <authorList>
            <person name="Kurbessoian T."/>
            <person name="Stajich J.E."/>
        </authorList>
    </citation>
    <scope>NUCLEOTIDE SEQUENCE</scope>
    <source>
        <strain evidence="4">TK_41</strain>
    </source>
</reference>
<feature type="domain" description="AMP-activated protein kinase glycogen-binding" evidence="3">
    <location>
        <begin position="2"/>
        <end position="95"/>
    </location>
</feature>
<dbReference type="PANTHER" id="PTHR10343">
    <property type="entry name" value="5'-AMP-ACTIVATED PROTEIN KINASE , BETA SUBUNIT"/>
    <property type="match status" value="1"/>
</dbReference>
<evidence type="ECO:0000313" key="4">
    <source>
        <dbReference type="EMBL" id="KAJ9608763.1"/>
    </source>
</evidence>
<accession>A0AA38X8D9</accession>
<dbReference type="GO" id="GO:0005737">
    <property type="term" value="C:cytoplasm"/>
    <property type="evidence" value="ECO:0007669"/>
    <property type="project" value="TreeGrafter"/>
</dbReference>
<keyword evidence="5" id="KW-1185">Reference proteome</keyword>
<feature type="compositionally biased region" description="Basic and acidic residues" evidence="2">
    <location>
        <begin position="169"/>
        <end position="178"/>
    </location>
</feature>
<sequence length="192" mass="20818">MVSTTITFEKDGVQPPVFVAGGFTKWEPIEMRHGTTESNGPAKNVFSHKTELEAGEYQYKFRLGPGDWWVLDESKPTAPDESGNLNNVLSVVEPQHSKAPTELPNQANPTLTAHATNTNEVPAVEEEPKLNGSAEHKETAEPYPHLGEVVAGLHDSEASEGSQAAPELPRSDSEKQVQFDEQTGRITADGST</sequence>
<comment type="caution">
    <text evidence="4">The sequence shown here is derived from an EMBL/GenBank/DDBJ whole genome shotgun (WGS) entry which is preliminary data.</text>
</comment>
<dbReference type="InterPro" id="IPR013783">
    <property type="entry name" value="Ig-like_fold"/>
</dbReference>
<dbReference type="Pfam" id="PF16561">
    <property type="entry name" value="AMPK1_CBM"/>
    <property type="match status" value="1"/>
</dbReference>
<dbReference type="GO" id="GO:0007165">
    <property type="term" value="P:signal transduction"/>
    <property type="evidence" value="ECO:0007669"/>
    <property type="project" value="TreeGrafter"/>
</dbReference>
<dbReference type="GO" id="GO:0031588">
    <property type="term" value="C:nucleotide-activated protein kinase complex"/>
    <property type="evidence" value="ECO:0007669"/>
    <property type="project" value="TreeGrafter"/>
</dbReference>
<dbReference type="EMBL" id="JAPDRK010000009">
    <property type="protein sequence ID" value="KAJ9608763.1"/>
    <property type="molecule type" value="Genomic_DNA"/>
</dbReference>
<proteinExistence type="inferred from homology"/>
<evidence type="ECO:0000313" key="5">
    <source>
        <dbReference type="Proteomes" id="UP001172673"/>
    </source>
</evidence>
<dbReference type="CDD" id="cd02859">
    <property type="entry name" value="E_set_AMPKbeta_like_N"/>
    <property type="match status" value="1"/>
</dbReference>
<dbReference type="Proteomes" id="UP001172673">
    <property type="component" value="Unassembled WGS sequence"/>
</dbReference>
<feature type="region of interest" description="Disordered" evidence="2">
    <location>
        <begin position="117"/>
        <end position="192"/>
    </location>
</feature>
<protein>
    <recommendedName>
        <fullName evidence="3">AMP-activated protein kinase glycogen-binding domain-containing protein</fullName>
    </recommendedName>
</protein>
<dbReference type="SUPFAM" id="SSF81296">
    <property type="entry name" value="E set domains"/>
    <property type="match status" value="1"/>
</dbReference>
<gene>
    <name evidence="4" type="ORF">H2200_006534</name>
</gene>
<name>A0AA38X8D9_9EURO</name>
<evidence type="ECO:0000259" key="3">
    <source>
        <dbReference type="Pfam" id="PF16561"/>
    </source>
</evidence>
<dbReference type="AlphaFoldDB" id="A0AA38X8D9"/>
<feature type="compositionally biased region" description="Basic and acidic residues" evidence="2">
    <location>
        <begin position="126"/>
        <end position="140"/>
    </location>
</feature>
<dbReference type="InterPro" id="IPR014756">
    <property type="entry name" value="Ig_E-set"/>
</dbReference>
<dbReference type="InterPro" id="IPR032640">
    <property type="entry name" value="AMPK1_CBM"/>
</dbReference>
<dbReference type="GO" id="GO:0019901">
    <property type="term" value="F:protein kinase binding"/>
    <property type="evidence" value="ECO:0007669"/>
    <property type="project" value="TreeGrafter"/>
</dbReference>
<feature type="compositionally biased region" description="Polar residues" evidence="2">
    <location>
        <begin position="179"/>
        <end position="192"/>
    </location>
</feature>